<dbReference type="FunFam" id="3.30.70.80:FF:000005">
    <property type="entry name" value="Proteinase inhibitor I2B"/>
    <property type="match status" value="1"/>
</dbReference>
<dbReference type="Proteomes" id="UP000275078">
    <property type="component" value="Unassembled WGS sequence"/>
</dbReference>
<protein>
    <recommendedName>
        <fullName evidence="2">Inhibitor I9 domain-containing protein</fullName>
    </recommendedName>
</protein>
<dbReference type="GO" id="GO:0004866">
    <property type="term" value="F:endopeptidase inhibitor activity"/>
    <property type="evidence" value="ECO:0007669"/>
    <property type="project" value="UniProtKB-ARBA"/>
</dbReference>
<evidence type="ECO:0000313" key="3">
    <source>
        <dbReference type="EMBL" id="RPA85989.1"/>
    </source>
</evidence>
<dbReference type="InterPro" id="IPR052471">
    <property type="entry name" value="PBI_I9"/>
</dbReference>
<name>A0A3N4IJI1_ASCIM</name>
<dbReference type="Pfam" id="PF05922">
    <property type="entry name" value="Inhibitor_I9"/>
    <property type="match status" value="1"/>
</dbReference>
<dbReference type="InterPro" id="IPR010259">
    <property type="entry name" value="S8pro/Inhibitor_I9"/>
</dbReference>
<dbReference type="Gene3D" id="3.30.70.80">
    <property type="entry name" value="Peptidase S8 propeptide/proteinase inhibitor I9"/>
    <property type="match status" value="1"/>
</dbReference>
<dbReference type="SUPFAM" id="SSF54897">
    <property type="entry name" value="Protease propeptides/inhibitors"/>
    <property type="match status" value="1"/>
</dbReference>
<reference evidence="3 4" key="1">
    <citation type="journal article" date="2018" name="Nat. Ecol. Evol.">
        <title>Pezizomycetes genomes reveal the molecular basis of ectomycorrhizal truffle lifestyle.</title>
        <authorList>
            <person name="Murat C."/>
            <person name="Payen T."/>
            <person name="Noel B."/>
            <person name="Kuo A."/>
            <person name="Morin E."/>
            <person name="Chen J."/>
            <person name="Kohler A."/>
            <person name="Krizsan K."/>
            <person name="Balestrini R."/>
            <person name="Da Silva C."/>
            <person name="Montanini B."/>
            <person name="Hainaut M."/>
            <person name="Levati E."/>
            <person name="Barry K.W."/>
            <person name="Belfiori B."/>
            <person name="Cichocki N."/>
            <person name="Clum A."/>
            <person name="Dockter R.B."/>
            <person name="Fauchery L."/>
            <person name="Guy J."/>
            <person name="Iotti M."/>
            <person name="Le Tacon F."/>
            <person name="Lindquist E.A."/>
            <person name="Lipzen A."/>
            <person name="Malagnac F."/>
            <person name="Mello A."/>
            <person name="Molinier V."/>
            <person name="Miyauchi S."/>
            <person name="Poulain J."/>
            <person name="Riccioni C."/>
            <person name="Rubini A."/>
            <person name="Sitrit Y."/>
            <person name="Splivallo R."/>
            <person name="Traeger S."/>
            <person name="Wang M."/>
            <person name="Zifcakova L."/>
            <person name="Wipf D."/>
            <person name="Zambonelli A."/>
            <person name="Paolocci F."/>
            <person name="Nowrousian M."/>
            <person name="Ottonello S."/>
            <person name="Baldrian P."/>
            <person name="Spatafora J.W."/>
            <person name="Henrissat B."/>
            <person name="Nagy L.G."/>
            <person name="Aury J.M."/>
            <person name="Wincker P."/>
            <person name="Grigoriev I.V."/>
            <person name="Bonfante P."/>
            <person name="Martin F.M."/>
        </authorList>
    </citation>
    <scope>NUCLEOTIDE SEQUENCE [LARGE SCALE GENOMIC DNA]</scope>
    <source>
        <strain evidence="3 4">RN42</strain>
    </source>
</reference>
<proteinExistence type="inferred from homology"/>
<accession>A0A3N4IJI1</accession>
<dbReference type="AlphaFoldDB" id="A0A3N4IJI1"/>
<sequence length="72" mass="8285">MVQSLIFTLKPDCSDEEVQKFKDSIKNAGGKITNEYTLIKGFSCELPDEHIETFSSRPYVQDVEKDQEVRTQ</sequence>
<gene>
    <name evidence="3" type="ORF">BJ508DRAFT_322136</name>
</gene>
<evidence type="ECO:0000259" key="2">
    <source>
        <dbReference type="Pfam" id="PF05922"/>
    </source>
</evidence>
<feature type="domain" description="Inhibitor I9" evidence="2">
    <location>
        <begin position="22"/>
        <end position="72"/>
    </location>
</feature>
<dbReference type="PANTHER" id="PTHR28288:SF2">
    <property type="entry name" value="PROTEASE B INHIBITOR 2"/>
    <property type="match status" value="1"/>
</dbReference>
<dbReference type="GO" id="GO:0042144">
    <property type="term" value="P:vacuole fusion, non-autophagic"/>
    <property type="evidence" value="ECO:0007669"/>
    <property type="project" value="TreeGrafter"/>
</dbReference>
<evidence type="ECO:0000313" key="4">
    <source>
        <dbReference type="Proteomes" id="UP000275078"/>
    </source>
</evidence>
<comment type="similarity">
    <text evidence="1">Belongs to the protease inhibitor I9 family.</text>
</comment>
<organism evidence="3 4">
    <name type="scientific">Ascobolus immersus RN42</name>
    <dbReference type="NCBI Taxonomy" id="1160509"/>
    <lineage>
        <taxon>Eukaryota</taxon>
        <taxon>Fungi</taxon>
        <taxon>Dikarya</taxon>
        <taxon>Ascomycota</taxon>
        <taxon>Pezizomycotina</taxon>
        <taxon>Pezizomycetes</taxon>
        <taxon>Pezizales</taxon>
        <taxon>Ascobolaceae</taxon>
        <taxon>Ascobolus</taxon>
    </lineage>
</organism>
<dbReference type="InterPro" id="IPR037045">
    <property type="entry name" value="S8pro/Inhibitor_I9_sf"/>
</dbReference>
<dbReference type="EMBL" id="ML119651">
    <property type="protein sequence ID" value="RPA85989.1"/>
    <property type="molecule type" value="Genomic_DNA"/>
</dbReference>
<dbReference type="PANTHER" id="PTHR28288">
    <property type="entry name" value="PROTEASE B INHIBITOR 2"/>
    <property type="match status" value="1"/>
</dbReference>
<evidence type="ECO:0000256" key="1">
    <source>
        <dbReference type="ARBA" id="ARBA00038069"/>
    </source>
</evidence>
<dbReference type="STRING" id="1160509.A0A3N4IJI1"/>
<dbReference type="OrthoDB" id="5518345at2759"/>
<keyword evidence="4" id="KW-1185">Reference proteome</keyword>